<reference evidence="17 18" key="1">
    <citation type="journal article" date="2016" name="DNA Res.">
        <title>The draft genome of MD-2 pineapple using hybrid error correction of long reads.</title>
        <authorList>
            <person name="Redwan R.M."/>
            <person name="Saidin A."/>
            <person name="Kumar S.V."/>
        </authorList>
    </citation>
    <scope>NUCLEOTIDE SEQUENCE [LARGE SCALE GENOMIC DNA]</scope>
    <source>
        <strain evidence="18">cv. MD2</strain>
        <tissue evidence="17">Leaf</tissue>
    </source>
</reference>
<keyword evidence="7" id="KW-0274">FAD</keyword>
<evidence type="ECO:0000313" key="18">
    <source>
        <dbReference type="Proteomes" id="UP000092600"/>
    </source>
</evidence>
<evidence type="ECO:0000256" key="6">
    <source>
        <dbReference type="ARBA" id="ARBA00022723"/>
    </source>
</evidence>
<dbReference type="Gene3D" id="1.10.238.10">
    <property type="entry name" value="EF-hand"/>
    <property type="match status" value="2"/>
</dbReference>
<keyword evidence="3" id="KW-0575">Peroxidase</keyword>
<dbReference type="PROSITE" id="PS50222">
    <property type="entry name" value="EF_HAND_2"/>
    <property type="match status" value="1"/>
</dbReference>
<dbReference type="PRINTS" id="PR00466">
    <property type="entry name" value="GP91PHOX"/>
</dbReference>
<dbReference type="Pfam" id="PF01794">
    <property type="entry name" value="Ferric_reduct"/>
    <property type="match status" value="1"/>
</dbReference>
<evidence type="ECO:0000256" key="3">
    <source>
        <dbReference type="ARBA" id="ARBA00022559"/>
    </source>
</evidence>
<evidence type="ECO:0000256" key="1">
    <source>
        <dbReference type="ARBA" id="ARBA00004141"/>
    </source>
</evidence>
<evidence type="ECO:0000259" key="16">
    <source>
        <dbReference type="PROSITE" id="PS51384"/>
    </source>
</evidence>
<dbReference type="GO" id="GO:0016175">
    <property type="term" value="F:superoxide-generating NAD(P)H oxidase activity"/>
    <property type="evidence" value="ECO:0007669"/>
    <property type="project" value="UniProtKB-ARBA"/>
</dbReference>
<dbReference type="InterPro" id="IPR013130">
    <property type="entry name" value="Fe3_Rdtase_TM_dom"/>
</dbReference>
<dbReference type="Gene3D" id="2.40.30.10">
    <property type="entry name" value="Translation factors"/>
    <property type="match status" value="1"/>
</dbReference>
<evidence type="ECO:0000256" key="2">
    <source>
        <dbReference type="ARBA" id="ARBA00007975"/>
    </source>
</evidence>
<dbReference type="InterPro" id="IPR000778">
    <property type="entry name" value="Cyt_b245_heavy_chain"/>
</dbReference>
<keyword evidence="11" id="KW-0560">Oxidoreductase</keyword>
<evidence type="ECO:0000256" key="12">
    <source>
        <dbReference type="ARBA" id="ARBA00023136"/>
    </source>
</evidence>
<evidence type="ECO:0000256" key="14">
    <source>
        <dbReference type="SAM" id="Phobius"/>
    </source>
</evidence>
<dbReference type="GO" id="GO:0009653">
    <property type="term" value="P:anatomical structure morphogenesis"/>
    <property type="evidence" value="ECO:0007669"/>
    <property type="project" value="UniProtKB-ARBA"/>
</dbReference>
<dbReference type="SFLD" id="SFLDG01169">
    <property type="entry name" value="NADPH_oxidase_subgroup_(NOX)"/>
    <property type="match status" value="1"/>
</dbReference>
<dbReference type="GO" id="GO:0005509">
    <property type="term" value="F:calcium ion binding"/>
    <property type="evidence" value="ECO:0007669"/>
    <property type="project" value="InterPro"/>
</dbReference>
<sequence>MQRMGTDDGRIGGGGAGEAEIVGVGGDHRVPFSGPLSKRGGSGSSSRKSARFSISSPSPSSSSAAGAGDDDDEAYVEITLDVRDDSVAVHSVKPSASAVAAAAAASAAAGGGSDDPEVTLLARALEKRSASLGASVIRSASSRIRHVSQELRRLASLSNKRGGAGPIDRSKSAAAHALKSLKFISKTDGAAGWAAVEKRFDDLAVDGALHRSRFGQCIAELREFWDQISDQSFDSRLQTFFDMVDKNADGRITEQEVKEIISLSASANKLSKIQEQAEEYSRLIMEELDPNNLGYIEIYNLELLLLQGPSQSVRGGTTNSRNLSQMLSQNLRPTQEPNPIRRWWQKAKYFLEDNWKRVWVMALWLSICAGLFAWKFIQYRHRAVYHVMGYCVCTAKGAAETLKFNMALILLPVCRNTITWIRNKTKLGYAVPFDDNLNFHKVIAVGIAVGIGLHAITHLTCDFPRLLHASDQAYVPMRPFFGDTRPNNYWWFVKGTEGWTGIVMVVLMTIAFTLATPWFRRGRLNLPKPLNRLTGFNAFWYSHHLFVIVYILLIIHGTFLYLTHEWYKKSTWMYLAIPMILYACERLTRALRSSVRPVKILKVAVYPGNILKVAVYPGNVLALHMLKPQGFRYRSGQYMFVNCAAVSPFQWHPFSITSAPQDDYLSVHIRTLGDWTRQLKAVFSEGTDFLGRERGVPATTGGKSGLLRADYDSIGNGPNPA</sequence>
<evidence type="ECO:0000256" key="11">
    <source>
        <dbReference type="ARBA" id="ARBA00023002"/>
    </source>
</evidence>
<dbReference type="SUPFAM" id="SSF47473">
    <property type="entry name" value="EF-hand"/>
    <property type="match status" value="1"/>
</dbReference>
<dbReference type="GO" id="GO:0004601">
    <property type="term" value="F:peroxidase activity"/>
    <property type="evidence" value="ECO:0007669"/>
    <property type="project" value="UniProtKB-KW"/>
</dbReference>
<dbReference type="FunFam" id="2.40.30.10:FF:000059">
    <property type="entry name" value="dual oxidase isoform X1"/>
    <property type="match status" value="1"/>
</dbReference>
<keyword evidence="6" id="KW-0479">Metal-binding</keyword>
<comment type="caution">
    <text evidence="17">The sequence shown here is derived from an EMBL/GenBank/DDBJ whole genome shotgun (WGS) entry which is preliminary data.</text>
</comment>
<dbReference type="PANTHER" id="PTHR11972:SF197">
    <property type="entry name" value="RESPIRATORY BURST OXIDASE HOMOLOG PROTEIN D"/>
    <property type="match status" value="1"/>
</dbReference>
<name>A0A199V644_ANACO</name>
<feature type="non-terminal residue" evidence="17">
    <location>
        <position position="721"/>
    </location>
</feature>
<keyword evidence="4" id="KW-0285">Flavoprotein</keyword>
<dbReference type="PROSITE" id="PS51384">
    <property type="entry name" value="FAD_FR"/>
    <property type="match status" value="1"/>
</dbReference>
<dbReference type="InterPro" id="IPR050369">
    <property type="entry name" value="RBOH/FRE"/>
</dbReference>
<dbReference type="PROSITE" id="PS00018">
    <property type="entry name" value="EF_HAND_1"/>
    <property type="match status" value="1"/>
</dbReference>
<dbReference type="Pfam" id="PF08414">
    <property type="entry name" value="NADPH_Ox"/>
    <property type="match status" value="1"/>
</dbReference>
<dbReference type="Pfam" id="PF08022">
    <property type="entry name" value="FAD_binding_8"/>
    <property type="match status" value="1"/>
</dbReference>
<dbReference type="PANTHER" id="PTHR11972">
    <property type="entry name" value="NADPH OXIDASE"/>
    <property type="match status" value="1"/>
</dbReference>
<comment type="subcellular location">
    <subcellularLocation>
        <location evidence="1">Membrane</location>
        <topology evidence="1">Multi-pass membrane protein</topology>
    </subcellularLocation>
</comment>
<evidence type="ECO:0000313" key="17">
    <source>
        <dbReference type="EMBL" id="OAY72473.1"/>
    </source>
</evidence>
<proteinExistence type="inferred from homology"/>
<dbReference type="InterPro" id="IPR013623">
    <property type="entry name" value="NADPH_Ox"/>
</dbReference>
<keyword evidence="5 14" id="KW-0812">Transmembrane</keyword>
<feature type="region of interest" description="Disordered" evidence="13">
    <location>
        <begin position="1"/>
        <end position="72"/>
    </location>
</feature>
<evidence type="ECO:0000256" key="5">
    <source>
        <dbReference type="ARBA" id="ARBA00022692"/>
    </source>
</evidence>
<protein>
    <submittedName>
        <fullName evidence="17">Respiratory burst oxidase</fullName>
    </submittedName>
</protein>
<dbReference type="InterPro" id="IPR002048">
    <property type="entry name" value="EF_hand_dom"/>
</dbReference>
<dbReference type="Proteomes" id="UP000092600">
    <property type="component" value="Unassembled WGS sequence"/>
</dbReference>
<keyword evidence="9" id="KW-0521">NADP</keyword>
<keyword evidence="8" id="KW-0106">Calcium</keyword>
<dbReference type="SUPFAM" id="SSF63380">
    <property type="entry name" value="Riboflavin synthase domain-like"/>
    <property type="match status" value="1"/>
</dbReference>
<gene>
    <name evidence="17" type="ORF">ACMD2_25046</name>
</gene>
<dbReference type="InterPro" id="IPR013112">
    <property type="entry name" value="FAD-bd_8"/>
</dbReference>
<dbReference type="GO" id="GO:0016174">
    <property type="term" value="F:NAD(P)H oxidase H2O2-forming activity"/>
    <property type="evidence" value="ECO:0007669"/>
    <property type="project" value="TreeGrafter"/>
</dbReference>
<feature type="domain" description="EF-hand" evidence="15">
    <location>
        <begin position="232"/>
        <end position="267"/>
    </location>
</feature>
<evidence type="ECO:0000259" key="15">
    <source>
        <dbReference type="PROSITE" id="PS50222"/>
    </source>
</evidence>
<dbReference type="STRING" id="4615.A0A199V644"/>
<evidence type="ECO:0000256" key="7">
    <source>
        <dbReference type="ARBA" id="ARBA00022827"/>
    </source>
</evidence>
<evidence type="ECO:0000256" key="4">
    <source>
        <dbReference type="ARBA" id="ARBA00022630"/>
    </source>
</evidence>
<dbReference type="AlphaFoldDB" id="A0A199V644"/>
<feature type="transmembrane region" description="Helical" evidence="14">
    <location>
        <begin position="498"/>
        <end position="519"/>
    </location>
</feature>
<dbReference type="InterPro" id="IPR017927">
    <property type="entry name" value="FAD-bd_FR_type"/>
</dbReference>
<keyword evidence="10 14" id="KW-1133">Transmembrane helix</keyword>
<evidence type="ECO:0000256" key="13">
    <source>
        <dbReference type="SAM" id="MobiDB-lite"/>
    </source>
</evidence>
<evidence type="ECO:0000256" key="10">
    <source>
        <dbReference type="ARBA" id="ARBA00022989"/>
    </source>
</evidence>
<evidence type="ECO:0000256" key="8">
    <source>
        <dbReference type="ARBA" id="ARBA00022837"/>
    </source>
</evidence>
<dbReference type="InterPro" id="IPR018247">
    <property type="entry name" value="EF_Hand_1_Ca_BS"/>
</dbReference>
<accession>A0A199V644</accession>
<organism evidence="17 18">
    <name type="scientific">Ananas comosus</name>
    <name type="common">Pineapple</name>
    <name type="synonym">Ananas ananas</name>
    <dbReference type="NCBI Taxonomy" id="4615"/>
    <lineage>
        <taxon>Eukaryota</taxon>
        <taxon>Viridiplantae</taxon>
        <taxon>Streptophyta</taxon>
        <taxon>Embryophyta</taxon>
        <taxon>Tracheophyta</taxon>
        <taxon>Spermatophyta</taxon>
        <taxon>Magnoliopsida</taxon>
        <taxon>Liliopsida</taxon>
        <taxon>Poales</taxon>
        <taxon>Bromeliaceae</taxon>
        <taxon>Bromelioideae</taxon>
        <taxon>Ananas</taxon>
    </lineage>
</organism>
<keyword evidence="12 14" id="KW-0472">Membrane</keyword>
<feature type="domain" description="FAD-binding FR-type" evidence="16">
    <location>
        <begin position="593"/>
        <end position="710"/>
    </location>
</feature>
<evidence type="ECO:0000256" key="9">
    <source>
        <dbReference type="ARBA" id="ARBA00022857"/>
    </source>
</evidence>
<feature type="transmembrane region" description="Helical" evidence="14">
    <location>
        <begin position="539"/>
        <end position="559"/>
    </location>
</feature>
<dbReference type="EMBL" id="LSRQ01003096">
    <property type="protein sequence ID" value="OAY72473.1"/>
    <property type="molecule type" value="Genomic_DNA"/>
</dbReference>
<dbReference type="InterPro" id="IPR011992">
    <property type="entry name" value="EF-hand-dom_pair"/>
</dbReference>
<feature type="compositionally biased region" description="Basic and acidic residues" evidence="13">
    <location>
        <begin position="1"/>
        <end position="10"/>
    </location>
</feature>
<feature type="transmembrane region" description="Helical" evidence="14">
    <location>
        <begin position="358"/>
        <end position="377"/>
    </location>
</feature>
<feature type="compositionally biased region" description="Low complexity" evidence="13">
    <location>
        <begin position="33"/>
        <end position="67"/>
    </location>
</feature>
<comment type="similarity">
    <text evidence="2">Belongs to the RBOH (TC 5.B.1.3) family.</text>
</comment>
<dbReference type="CDD" id="cd06186">
    <property type="entry name" value="NOX_Duox_like_FAD_NADP"/>
    <property type="match status" value="1"/>
</dbReference>
<dbReference type="GO" id="GO:0005886">
    <property type="term" value="C:plasma membrane"/>
    <property type="evidence" value="ECO:0007669"/>
    <property type="project" value="TreeGrafter"/>
</dbReference>
<dbReference type="InterPro" id="IPR017938">
    <property type="entry name" value="Riboflavin_synthase-like_b-brl"/>
</dbReference>
<dbReference type="GO" id="GO:0042742">
    <property type="term" value="P:defense response to bacterium"/>
    <property type="evidence" value="ECO:0007669"/>
    <property type="project" value="UniProtKB-ARBA"/>
</dbReference>